<evidence type="ECO:0000313" key="1">
    <source>
        <dbReference type="EMBL" id="CAA9357897.1"/>
    </source>
</evidence>
<sequence length="69" mass="7245">PTRCARPCAPRRPASSVGWPAWSPRRRCAGRAAVPARPWLTCGSAPTRPCPPSSRNCATCADGRCTGPA</sequence>
<dbReference type="EMBL" id="CADCTU010000832">
    <property type="protein sequence ID" value="CAA9357897.1"/>
    <property type="molecule type" value="Genomic_DNA"/>
</dbReference>
<feature type="non-terminal residue" evidence="1">
    <location>
        <position position="1"/>
    </location>
</feature>
<gene>
    <name evidence="1" type="ORF">AVDCRST_MAG11-3920</name>
</gene>
<reference evidence="1" key="1">
    <citation type="submission" date="2020-02" db="EMBL/GenBank/DDBJ databases">
        <authorList>
            <person name="Meier V. D."/>
        </authorList>
    </citation>
    <scope>NUCLEOTIDE SEQUENCE</scope>
    <source>
        <strain evidence="1">AVDCRST_MAG11</strain>
    </source>
</reference>
<organism evidence="1">
    <name type="scientific">uncultured Gemmatimonadaceae bacterium</name>
    <dbReference type="NCBI Taxonomy" id="246130"/>
    <lineage>
        <taxon>Bacteria</taxon>
        <taxon>Pseudomonadati</taxon>
        <taxon>Gemmatimonadota</taxon>
        <taxon>Gemmatimonadia</taxon>
        <taxon>Gemmatimonadales</taxon>
        <taxon>Gemmatimonadaceae</taxon>
        <taxon>environmental samples</taxon>
    </lineage>
</organism>
<protein>
    <submittedName>
        <fullName evidence="1">Uncharacterized protein</fullName>
    </submittedName>
</protein>
<proteinExistence type="predicted"/>
<feature type="non-terminal residue" evidence="1">
    <location>
        <position position="69"/>
    </location>
</feature>
<name>A0A6J4MF08_9BACT</name>
<accession>A0A6J4MF08</accession>
<dbReference type="AlphaFoldDB" id="A0A6J4MF08"/>